<feature type="domain" description="EGF-like" evidence="10">
    <location>
        <begin position="970"/>
        <end position="1012"/>
    </location>
</feature>
<feature type="domain" description="G-protein coupled receptors family 1 profile" evidence="11">
    <location>
        <begin position="1257"/>
        <end position="1513"/>
    </location>
</feature>
<feature type="transmembrane region" description="Helical" evidence="9">
    <location>
        <begin position="1243"/>
        <end position="1266"/>
    </location>
</feature>
<proteinExistence type="predicted"/>
<sequence>MAGSNVLEYDCLDYHRQYRTKLANQDLFDITTELISFCFRPMYQSNETPETFVHPLARQLSFKSVSDMGITPEQLLSWSIPMVVVERYQLYLSNYKMALMNEHYYNCTPPQFGMRCQYSFGSRLKQGMSFEDLVDATFRSKQSYAESEDGVTLSAPIPCYVLIACHRNGIEWCLDWREICDGIVDCFDEGTDEEHCFALEMNKCKIDEYQCHNGMCIAEDLWDGGEGDADCLDRSDEILDASYLNKCYQDVSFRCEQHSCRPSNRLFACGDSDCVTSFKPCHSGRHHLLINSTLRQGDLNEECWVTMACLTKLIKQINGKSCDMWLANDSASTHLAACHSFFQFPTVAVYSSHVRFYYSNVQYRDNLTNNFVPDYICYNRELCEFSSFHPGPHNNLTCVNEWNEWPEWYNLVENPWSLLVRWVEENFRFCFVSKHFLINAMTDSNYFNLYQCLNSSKMIPFRRIKDNLNDCIEGDDEYHQNSCSLNDRHRIRCGEANECWSSIYKKFACESSNERSKEILPFQSFCDGIRQYFYHNLNRQIRFDESDCDIDSLCDNIYSRCDGFWACDDGRDEWNCDQLPCPLGSHPCISRHNYTVSCLPGDRVNDSVDDCLGATDEQEDCIVFDSNNGLTRLRCLDSNECLGSSQFCNGIVECPRYGDDEKFCEHQRFTCHQSASHERNQLEQILCSFNEDNKHRIRFFSVHTSSPYPASTQPYNHNDHAHLGETKNDKGQEDLLQVNTNQTFTKEDQRWSHYCNRGIMIEKQLNNLSSYECLCSASYYGNQCQYQNQRVSLSLKLSSTNRYETYAIVILLVDEQNNQITTFTQFQYIAKQSCTMKWHGVLLYPTRPNNILTNYSVRIDVIEKNSLIYIGHWYYSIPFMFLPVNQLGIALNLSSNVIVRKAKCDENCLDGKQECIEYINMKNKSFCRWITAESNENKCSSQSLFIGLTNNRQSICVCPLFRHGPSCTLMTSQCSMNLCQNQGQCIENDNENAFGRKYTCVCNDKYYGLNCEYKKWQLDVALEDIEISSYLVAHFYAISNHSEPQKTIILRKLTLFQHIVTFHISIPFHLVFIQINHYDFYLIYLQHLSFRYTLTQLNSKQQCHPVSNYLNSTILELHEYERIPYFHRICLQHRNLICFIDAMYLCLCTNDNHANCLRFQREMYTSEDHFRCSLNDRYCLNEGQCYQDHVYCPSTKICSCPSCFFGQQCQFYAKGLGSTLDEILGYEFLAKKNLASQPFSIRLSAGITLIIFSFGIINVILSYIAFSQPKAREVGCGLYLLALSMTSLSTMIFFVLKFSLLYLSYQDVSNVELILTINCRCIEILLKLSLFIGNWLNASIAIERSYTAVHGLSFSKRSRQVARKVIPWVFICNITILIPQMIYLHVFEDEMEGRSWCVIHYKSWLKKYTLGMTFFNYFGPLCIQILSTFVIIIATAHQRLSLHEDQSFRDQLKIKFIKYKQLVISPIIITILTLPHLIISVILDCRKSSDLFSFFLNGYFLSFIPAASIFIIYVIPSPLYREQFNLRMKYFQRRISQYLEKRKCR</sequence>
<comment type="subcellular location">
    <subcellularLocation>
        <location evidence="1">Membrane</location>
        <topology evidence="1">Single-pass membrane protein</topology>
    </subcellularLocation>
</comment>
<dbReference type="SMART" id="SM00192">
    <property type="entry name" value="LDLa"/>
    <property type="match status" value="4"/>
</dbReference>
<feature type="disulfide bond" evidence="8">
    <location>
        <begin position="204"/>
        <end position="216"/>
    </location>
</feature>
<evidence type="ECO:0000256" key="2">
    <source>
        <dbReference type="ARBA" id="ARBA00022692"/>
    </source>
</evidence>
<evidence type="ECO:0000256" key="1">
    <source>
        <dbReference type="ARBA" id="ARBA00004167"/>
    </source>
</evidence>
<evidence type="ECO:0000313" key="12">
    <source>
        <dbReference type="EMBL" id="CAF1090373.1"/>
    </source>
</evidence>
<evidence type="ECO:0000313" key="13">
    <source>
        <dbReference type="EMBL" id="CAF1412158.1"/>
    </source>
</evidence>
<evidence type="ECO:0000256" key="5">
    <source>
        <dbReference type="ARBA" id="ARBA00023136"/>
    </source>
</evidence>
<keyword evidence="5 9" id="KW-0472">Membrane</keyword>
<evidence type="ECO:0000259" key="11">
    <source>
        <dbReference type="PROSITE" id="PS50262"/>
    </source>
</evidence>
<name>A0A815LM00_ADIRI</name>
<dbReference type="CDD" id="cd00112">
    <property type="entry name" value="LDLa"/>
    <property type="match status" value="1"/>
</dbReference>
<dbReference type="Proteomes" id="UP000663852">
    <property type="component" value="Unassembled WGS sequence"/>
</dbReference>
<dbReference type="OrthoDB" id="2015116at2759"/>
<feature type="transmembrane region" description="Helical" evidence="9">
    <location>
        <begin position="1457"/>
        <end position="1479"/>
    </location>
</feature>
<dbReference type="Gene3D" id="1.20.1070.10">
    <property type="entry name" value="Rhodopsin 7-helix transmembrane proteins"/>
    <property type="match status" value="1"/>
</dbReference>
<dbReference type="SMART" id="SM00181">
    <property type="entry name" value="EGF"/>
    <property type="match status" value="3"/>
</dbReference>
<evidence type="ECO:0000256" key="7">
    <source>
        <dbReference type="PROSITE-ProRule" id="PRU00076"/>
    </source>
</evidence>
<dbReference type="PROSITE" id="PS50068">
    <property type="entry name" value="LDLRA_2"/>
    <property type="match status" value="1"/>
</dbReference>
<keyword evidence="2 9" id="KW-0812">Transmembrane</keyword>
<dbReference type="Proteomes" id="UP000663828">
    <property type="component" value="Unassembled WGS sequence"/>
</dbReference>
<accession>A0A815LM00</accession>
<evidence type="ECO:0000313" key="14">
    <source>
        <dbReference type="Proteomes" id="UP000663828"/>
    </source>
</evidence>
<keyword evidence="7" id="KW-0245">EGF-like domain</keyword>
<evidence type="ECO:0000256" key="3">
    <source>
        <dbReference type="ARBA" id="ARBA00022737"/>
    </source>
</evidence>
<evidence type="ECO:0000256" key="8">
    <source>
        <dbReference type="PROSITE-ProRule" id="PRU00124"/>
    </source>
</evidence>
<dbReference type="InterPro" id="IPR002172">
    <property type="entry name" value="LDrepeatLR_classA_rpt"/>
</dbReference>
<protein>
    <submittedName>
        <fullName evidence="13">Uncharacterized protein</fullName>
    </submittedName>
</protein>
<feature type="transmembrane region" description="Helical" evidence="9">
    <location>
        <begin position="1365"/>
        <end position="1386"/>
    </location>
</feature>
<gene>
    <name evidence="13" type="ORF">EDS130_LOCUS36812</name>
    <name evidence="12" type="ORF">XAT740_LOCUS17804</name>
</gene>
<feature type="transmembrane region" description="Helical" evidence="9">
    <location>
        <begin position="1278"/>
        <end position="1301"/>
    </location>
</feature>
<dbReference type="InterPro" id="IPR050685">
    <property type="entry name" value="LDLR"/>
</dbReference>
<dbReference type="PROSITE" id="PS50262">
    <property type="entry name" value="G_PROTEIN_RECEP_F1_2"/>
    <property type="match status" value="1"/>
</dbReference>
<evidence type="ECO:0000256" key="6">
    <source>
        <dbReference type="ARBA" id="ARBA00023157"/>
    </source>
</evidence>
<organism evidence="13 15">
    <name type="scientific">Adineta ricciae</name>
    <name type="common">Rotifer</name>
    <dbReference type="NCBI Taxonomy" id="249248"/>
    <lineage>
        <taxon>Eukaryota</taxon>
        <taxon>Metazoa</taxon>
        <taxon>Spiralia</taxon>
        <taxon>Gnathifera</taxon>
        <taxon>Rotifera</taxon>
        <taxon>Eurotatoria</taxon>
        <taxon>Bdelloidea</taxon>
        <taxon>Adinetida</taxon>
        <taxon>Adinetidae</taxon>
        <taxon>Adineta</taxon>
    </lineage>
</organism>
<dbReference type="InterPro" id="IPR017452">
    <property type="entry name" value="GPCR_Rhodpsn_7TM"/>
</dbReference>
<evidence type="ECO:0000313" key="15">
    <source>
        <dbReference type="Proteomes" id="UP000663852"/>
    </source>
</evidence>
<feature type="transmembrane region" description="Helical" evidence="9">
    <location>
        <begin position="1313"/>
        <end position="1336"/>
    </location>
</feature>
<dbReference type="SUPFAM" id="SSF81321">
    <property type="entry name" value="Family A G protein-coupled receptor-like"/>
    <property type="match status" value="1"/>
</dbReference>
<reference evidence="13" key="1">
    <citation type="submission" date="2021-02" db="EMBL/GenBank/DDBJ databases">
        <authorList>
            <person name="Nowell W R."/>
        </authorList>
    </citation>
    <scope>NUCLEOTIDE SEQUENCE</scope>
</reference>
<keyword evidence="3" id="KW-0677">Repeat</keyword>
<dbReference type="PRINTS" id="PR00261">
    <property type="entry name" value="LDLRECEPTOR"/>
</dbReference>
<dbReference type="PANTHER" id="PTHR24270">
    <property type="entry name" value="LOW-DENSITY LIPOPROTEIN RECEPTOR-RELATED"/>
    <property type="match status" value="1"/>
</dbReference>
<feature type="transmembrane region" description="Helical" evidence="9">
    <location>
        <begin position="1414"/>
        <end position="1436"/>
    </location>
</feature>
<dbReference type="EMBL" id="CAJNOJ010000349">
    <property type="protein sequence ID" value="CAF1412158.1"/>
    <property type="molecule type" value="Genomic_DNA"/>
</dbReference>
<evidence type="ECO:0000256" key="4">
    <source>
        <dbReference type="ARBA" id="ARBA00022989"/>
    </source>
</evidence>
<keyword evidence="14" id="KW-1185">Reference proteome</keyword>
<feature type="disulfide bond" evidence="7">
    <location>
        <begin position="1002"/>
        <end position="1011"/>
    </location>
</feature>
<keyword evidence="4 9" id="KW-1133">Transmembrane helix</keyword>
<dbReference type="GO" id="GO:0005886">
    <property type="term" value="C:plasma membrane"/>
    <property type="evidence" value="ECO:0007669"/>
    <property type="project" value="TreeGrafter"/>
</dbReference>
<dbReference type="Gene3D" id="2.10.25.10">
    <property type="entry name" value="Laminin"/>
    <property type="match status" value="1"/>
</dbReference>
<dbReference type="SUPFAM" id="SSF57196">
    <property type="entry name" value="EGF/Laminin"/>
    <property type="match status" value="1"/>
</dbReference>
<evidence type="ECO:0000259" key="10">
    <source>
        <dbReference type="PROSITE" id="PS50026"/>
    </source>
</evidence>
<dbReference type="InterPro" id="IPR000742">
    <property type="entry name" value="EGF"/>
</dbReference>
<keyword evidence="6 7" id="KW-1015">Disulfide bond</keyword>
<dbReference type="PROSITE" id="PS50026">
    <property type="entry name" value="EGF_3"/>
    <property type="match status" value="1"/>
</dbReference>
<feature type="transmembrane region" description="Helical" evidence="9">
    <location>
        <begin position="1499"/>
        <end position="1520"/>
    </location>
</feature>
<dbReference type="PROSITE" id="PS00022">
    <property type="entry name" value="EGF_1"/>
    <property type="match status" value="2"/>
</dbReference>
<evidence type="ECO:0000256" key="9">
    <source>
        <dbReference type="SAM" id="Phobius"/>
    </source>
</evidence>
<dbReference type="EMBL" id="CAJNOR010001171">
    <property type="protein sequence ID" value="CAF1090373.1"/>
    <property type="molecule type" value="Genomic_DNA"/>
</dbReference>
<comment type="caution">
    <text evidence="13">The sequence shown here is derived from an EMBL/GenBank/DDBJ whole genome shotgun (WGS) entry which is preliminary data.</text>
</comment>
<dbReference type="CDD" id="cd00637">
    <property type="entry name" value="7tm_classA_rhodopsin-like"/>
    <property type="match status" value="1"/>
</dbReference>
<comment type="caution">
    <text evidence="7">Lacks conserved residue(s) required for the propagation of feature annotation.</text>
</comment>